<name>A0AAD1UP81_EUPCR</name>
<reference evidence="2" key="1">
    <citation type="submission" date="2023-07" db="EMBL/GenBank/DDBJ databases">
        <authorList>
            <consortium name="AG Swart"/>
            <person name="Singh M."/>
            <person name="Singh A."/>
            <person name="Seah K."/>
            <person name="Emmerich C."/>
        </authorList>
    </citation>
    <scope>NUCLEOTIDE SEQUENCE</scope>
    <source>
        <strain evidence="2">DP1</strain>
    </source>
</reference>
<feature type="signal peptide" evidence="1">
    <location>
        <begin position="1"/>
        <end position="18"/>
    </location>
</feature>
<protein>
    <submittedName>
        <fullName evidence="2">Uncharacterized protein</fullName>
    </submittedName>
</protein>
<sequence length="185" mass="20768">MKSYLLILTIILFGFALAETNITTVEDCAVCAGSKQRVCRDSYTGDRFYCAQGEKGPNCGDKAQTISTDDLNPDQSDGSNYLLRPNPAECPDTIYLSSSPSGMREILLRNLPYCNTHITYYKGDQNAMKILATMTSEVGVSAFRRMNASRYERIGELQPMEILIEEDESIILAAQRKMCYWCCSY</sequence>
<dbReference type="EMBL" id="CAMPGE010013768">
    <property type="protein sequence ID" value="CAI2372482.1"/>
    <property type="molecule type" value="Genomic_DNA"/>
</dbReference>
<organism evidence="2 3">
    <name type="scientific">Euplotes crassus</name>
    <dbReference type="NCBI Taxonomy" id="5936"/>
    <lineage>
        <taxon>Eukaryota</taxon>
        <taxon>Sar</taxon>
        <taxon>Alveolata</taxon>
        <taxon>Ciliophora</taxon>
        <taxon>Intramacronucleata</taxon>
        <taxon>Spirotrichea</taxon>
        <taxon>Hypotrichia</taxon>
        <taxon>Euplotida</taxon>
        <taxon>Euplotidae</taxon>
        <taxon>Moneuplotes</taxon>
    </lineage>
</organism>
<gene>
    <name evidence="2" type="ORF">ECRASSUSDP1_LOCUS13813</name>
</gene>
<evidence type="ECO:0000313" key="2">
    <source>
        <dbReference type="EMBL" id="CAI2372482.1"/>
    </source>
</evidence>
<feature type="chain" id="PRO_5042025114" evidence="1">
    <location>
        <begin position="19"/>
        <end position="185"/>
    </location>
</feature>
<dbReference type="AlphaFoldDB" id="A0AAD1UP81"/>
<evidence type="ECO:0000256" key="1">
    <source>
        <dbReference type="SAM" id="SignalP"/>
    </source>
</evidence>
<keyword evidence="1" id="KW-0732">Signal</keyword>
<accession>A0AAD1UP81</accession>
<keyword evidence="3" id="KW-1185">Reference proteome</keyword>
<evidence type="ECO:0000313" key="3">
    <source>
        <dbReference type="Proteomes" id="UP001295684"/>
    </source>
</evidence>
<proteinExistence type="predicted"/>
<comment type="caution">
    <text evidence="2">The sequence shown here is derived from an EMBL/GenBank/DDBJ whole genome shotgun (WGS) entry which is preliminary data.</text>
</comment>
<dbReference type="Proteomes" id="UP001295684">
    <property type="component" value="Unassembled WGS sequence"/>
</dbReference>